<feature type="domain" description="NAD(P)-binding" evidence="1">
    <location>
        <begin position="8"/>
        <end position="216"/>
    </location>
</feature>
<dbReference type="Gene3D" id="3.40.50.720">
    <property type="entry name" value="NAD(P)-binding Rossmann-like Domain"/>
    <property type="match status" value="1"/>
</dbReference>
<evidence type="ECO:0000259" key="1">
    <source>
        <dbReference type="Pfam" id="PF13460"/>
    </source>
</evidence>
<name>A0A0W0FB17_MONRR</name>
<evidence type="ECO:0000313" key="3">
    <source>
        <dbReference type="Proteomes" id="UP000054988"/>
    </source>
</evidence>
<dbReference type="AlphaFoldDB" id="A0A0W0FB17"/>
<comment type="caution">
    <text evidence="2">The sequence shown here is derived from an EMBL/GenBank/DDBJ whole genome shotgun (WGS) entry which is preliminary data.</text>
</comment>
<dbReference type="PANTHER" id="PTHR15020">
    <property type="entry name" value="FLAVIN REDUCTASE-RELATED"/>
    <property type="match status" value="1"/>
</dbReference>
<sequence>MARILLLGGHGKVALHMTKYLAARNHTVTSVIRNSDHAEEIRSLGDASLIKPLVASIEDTDEETAKKMMENIDWVIWSAGAGGKGGKERTKAVDEDAAKRFISAALVAPSVTKYLTISANCSRRKPASYFTPEDIKAYEGVWAAIPAYCEAKTNADEFLWAESRKAKKSSWQDICLRPGTLTDEPATGKIELGRAKQHGGITRADVAATAVELLDKSEGGLSAAGLWIDMIQGEDSIPNAVEKVLKEKISSRE</sequence>
<evidence type="ECO:0000313" key="2">
    <source>
        <dbReference type="EMBL" id="KTB33513.1"/>
    </source>
</evidence>
<dbReference type="PANTHER" id="PTHR15020:SF50">
    <property type="entry name" value="UPF0659 PROTEIN YMR090W"/>
    <property type="match status" value="1"/>
</dbReference>
<dbReference type="SUPFAM" id="SSF51735">
    <property type="entry name" value="NAD(P)-binding Rossmann-fold domains"/>
    <property type="match status" value="1"/>
</dbReference>
<dbReference type="InterPro" id="IPR036291">
    <property type="entry name" value="NAD(P)-bd_dom_sf"/>
</dbReference>
<organism evidence="2 3">
    <name type="scientific">Moniliophthora roreri</name>
    <name type="common">Frosty pod rot fungus</name>
    <name type="synonym">Monilia roreri</name>
    <dbReference type="NCBI Taxonomy" id="221103"/>
    <lineage>
        <taxon>Eukaryota</taxon>
        <taxon>Fungi</taxon>
        <taxon>Dikarya</taxon>
        <taxon>Basidiomycota</taxon>
        <taxon>Agaricomycotina</taxon>
        <taxon>Agaricomycetes</taxon>
        <taxon>Agaricomycetidae</taxon>
        <taxon>Agaricales</taxon>
        <taxon>Marasmiineae</taxon>
        <taxon>Marasmiaceae</taxon>
        <taxon>Moniliophthora</taxon>
    </lineage>
</organism>
<proteinExistence type="predicted"/>
<protein>
    <recommendedName>
        <fullName evidence="1">NAD(P)-binding domain-containing protein</fullName>
    </recommendedName>
</protein>
<reference evidence="2 3" key="1">
    <citation type="submission" date="2015-12" db="EMBL/GenBank/DDBJ databases">
        <title>Draft genome sequence of Moniliophthora roreri, the causal agent of frosty pod rot of cacao.</title>
        <authorList>
            <person name="Aime M.C."/>
            <person name="Diaz-Valderrama J.R."/>
            <person name="Kijpornyongpan T."/>
            <person name="Phillips-Mora W."/>
        </authorList>
    </citation>
    <scope>NUCLEOTIDE SEQUENCE [LARGE SCALE GENOMIC DNA]</scope>
    <source>
        <strain evidence="2 3">MCA 2952</strain>
    </source>
</reference>
<gene>
    <name evidence="2" type="ORF">WG66_13919</name>
</gene>
<dbReference type="eggNOG" id="KOG1203">
    <property type="taxonomic scope" value="Eukaryota"/>
</dbReference>
<dbReference type="Proteomes" id="UP000054988">
    <property type="component" value="Unassembled WGS sequence"/>
</dbReference>
<accession>A0A0W0FB17</accession>
<dbReference type="InterPro" id="IPR016040">
    <property type="entry name" value="NAD(P)-bd_dom"/>
</dbReference>
<dbReference type="EMBL" id="LATX01002169">
    <property type="protein sequence ID" value="KTB33513.1"/>
    <property type="molecule type" value="Genomic_DNA"/>
</dbReference>
<dbReference type="Pfam" id="PF13460">
    <property type="entry name" value="NAD_binding_10"/>
    <property type="match status" value="1"/>
</dbReference>